<proteinExistence type="predicted"/>
<dbReference type="EMBL" id="SKBN01000068">
    <property type="protein sequence ID" value="TGJ84396.1"/>
    <property type="molecule type" value="Genomic_DNA"/>
</dbReference>
<comment type="caution">
    <text evidence="2">The sequence shown here is derived from an EMBL/GenBank/DDBJ whole genome shotgun (WGS) entry which is preliminary data.</text>
</comment>
<organism evidence="2 3">
    <name type="scientific">Xylaria hypoxylon</name>
    <dbReference type="NCBI Taxonomy" id="37992"/>
    <lineage>
        <taxon>Eukaryota</taxon>
        <taxon>Fungi</taxon>
        <taxon>Dikarya</taxon>
        <taxon>Ascomycota</taxon>
        <taxon>Pezizomycotina</taxon>
        <taxon>Sordariomycetes</taxon>
        <taxon>Xylariomycetidae</taxon>
        <taxon>Xylariales</taxon>
        <taxon>Xylariaceae</taxon>
        <taxon>Xylaria</taxon>
    </lineage>
</organism>
<reference evidence="2 3" key="1">
    <citation type="submission" date="2019-03" db="EMBL/GenBank/DDBJ databases">
        <title>Draft genome sequence of Xylaria hypoxylon DSM 108379, a ubiquitous saprotrophic-parasitic fungi on hardwood.</title>
        <authorList>
            <person name="Buettner E."/>
            <person name="Leonhardt S."/>
            <person name="Gebauer A.M."/>
            <person name="Liers C."/>
            <person name="Hofrichter M."/>
            <person name="Kellner H."/>
        </authorList>
    </citation>
    <scope>NUCLEOTIDE SEQUENCE [LARGE SCALE GENOMIC DNA]</scope>
    <source>
        <strain evidence="2 3">DSM 108379</strain>
    </source>
</reference>
<dbReference type="Proteomes" id="UP000297716">
    <property type="component" value="Unassembled WGS sequence"/>
</dbReference>
<protein>
    <recommendedName>
        <fullName evidence="1">DUF5672 domain-containing protein</fullName>
    </recommendedName>
</protein>
<dbReference type="AlphaFoldDB" id="A0A4Z0Z470"/>
<feature type="domain" description="DUF5672" evidence="1">
    <location>
        <begin position="40"/>
        <end position="212"/>
    </location>
</feature>
<dbReference type="STRING" id="37992.A0A4Z0Z470"/>
<evidence type="ECO:0000259" key="1">
    <source>
        <dbReference type="Pfam" id="PF18922"/>
    </source>
</evidence>
<dbReference type="OrthoDB" id="10025998at2759"/>
<sequence>MISVVPPDWRFIFVGTNLSVASVGRSYATKHQQAVGKLDLLVLPTPWEIDSKEKVHRLLTDIRFYDEFLPGVEWLLKYEYDSILCANSATSLNEWLDWHWAGSPRYGHGSQPSNSMATLGLKFLSSSPNLRQSNADIHVPFSLFHRTVDDRFSGNGGLSIRRVSAIRRVLKFQERYNDTNPEDEWFGTRVWVLPGAKVAAGKKGQLAVEDHYIPNAMGFHLRDGGHSISDQVWKDPGQRKVIFEYCPELSLIMDMKLERERCPGDNLDGTIQEANE</sequence>
<evidence type="ECO:0000313" key="2">
    <source>
        <dbReference type="EMBL" id="TGJ84396.1"/>
    </source>
</evidence>
<accession>A0A4Z0Z470</accession>
<name>A0A4Z0Z470_9PEZI</name>
<evidence type="ECO:0000313" key="3">
    <source>
        <dbReference type="Proteomes" id="UP000297716"/>
    </source>
</evidence>
<keyword evidence="3" id="KW-1185">Reference proteome</keyword>
<dbReference type="InterPro" id="IPR043729">
    <property type="entry name" value="DUF5672"/>
</dbReference>
<gene>
    <name evidence="2" type="ORF">E0Z10_g4352</name>
</gene>
<dbReference type="Pfam" id="PF18922">
    <property type="entry name" value="DUF5672"/>
    <property type="match status" value="1"/>
</dbReference>